<dbReference type="Proteomes" id="UP001165065">
    <property type="component" value="Unassembled WGS sequence"/>
</dbReference>
<keyword evidence="2" id="KW-0812">Transmembrane</keyword>
<feature type="transmembrane region" description="Helical" evidence="2">
    <location>
        <begin position="225"/>
        <end position="246"/>
    </location>
</feature>
<proteinExistence type="predicted"/>
<dbReference type="EMBL" id="BRYA01000254">
    <property type="protein sequence ID" value="GMI45548.1"/>
    <property type="molecule type" value="Genomic_DNA"/>
</dbReference>
<feature type="transmembrane region" description="Helical" evidence="2">
    <location>
        <begin position="293"/>
        <end position="316"/>
    </location>
</feature>
<dbReference type="OrthoDB" id="543859at2759"/>
<evidence type="ECO:0000313" key="4">
    <source>
        <dbReference type="Proteomes" id="UP001165065"/>
    </source>
</evidence>
<feature type="region of interest" description="Disordered" evidence="1">
    <location>
        <begin position="364"/>
        <end position="452"/>
    </location>
</feature>
<protein>
    <recommendedName>
        <fullName evidence="5">DUF389 domain-containing protein</fullName>
    </recommendedName>
</protein>
<dbReference type="Pfam" id="PF04087">
    <property type="entry name" value="DUF389"/>
    <property type="match status" value="1"/>
</dbReference>
<feature type="region of interest" description="Disordered" evidence="1">
    <location>
        <begin position="465"/>
        <end position="486"/>
    </location>
</feature>
<evidence type="ECO:0000256" key="2">
    <source>
        <dbReference type="SAM" id="Phobius"/>
    </source>
</evidence>
<evidence type="ECO:0008006" key="5">
    <source>
        <dbReference type="Google" id="ProtNLM"/>
    </source>
</evidence>
<evidence type="ECO:0000256" key="1">
    <source>
        <dbReference type="SAM" id="MobiDB-lite"/>
    </source>
</evidence>
<keyword evidence="2" id="KW-0472">Membrane</keyword>
<feature type="compositionally biased region" description="Acidic residues" evidence="1">
    <location>
        <begin position="418"/>
        <end position="434"/>
    </location>
</feature>
<organism evidence="3 4">
    <name type="scientific">Triparma columacea</name>
    <dbReference type="NCBI Taxonomy" id="722753"/>
    <lineage>
        <taxon>Eukaryota</taxon>
        <taxon>Sar</taxon>
        <taxon>Stramenopiles</taxon>
        <taxon>Ochrophyta</taxon>
        <taxon>Bolidophyceae</taxon>
        <taxon>Parmales</taxon>
        <taxon>Triparmaceae</taxon>
        <taxon>Triparma</taxon>
    </lineage>
</organism>
<dbReference type="PANTHER" id="PTHR20992:SF9">
    <property type="entry name" value="AT15442P-RELATED"/>
    <property type="match status" value="1"/>
</dbReference>
<gene>
    <name evidence="3" type="ORF">TrCOL_g7769</name>
</gene>
<feature type="compositionally biased region" description="Acidic residues" evidence="1">
    <location>
        <begin position="539"/>
        <end position="548"/>
    </location>
</feature>
<reference evidence="4" key="1">
    <citation type="journal article" date="2023" name="Commun. Biol.">
        <title>Genome analysis of Parmales, the sister group of diatoms, reveals the evolutionary specialization of diatoms from phago-mixotrophs to photoautotrophs.</title>
        <authorList>
            <person name="Ban H."/>
            <person name="Sato S."/>
            <person name="Yoshikawa S."/>
            <person name="Yamada K."/>
            <person name="Nakamura Y."/>
            <person name="Ichinomiya M."/>
            <person name="Sato N."/>
            <person name="Blanc-Mathieu R."/>
            <person name="Endo H."/>
            <person name="Kuwata A."/>
            <person name="Ogata H."/>
        </authorList>
    </citation>
    <scope>NUCLEOTIDE SEQUENCE [LARGE SCALE GENOMIC DNA]</scope>
</reference>
<accession>A0A9W7GJT8</accession>
<dbReference type="InterPro" id="IPR005240">
    <property type="entry name" value="DUF389"/>
</dbReference>
<comment type="caution">
    <text evidence="3">The sequence shown here is derived from an EMBL/GenBank/DDBJ whole genome shotgun (WGS) entry which is preliminary data.</text>
</comment>
<feature type="compositionally biased region" description="Gly residues" evidence="1">
    <location>
        <begin position="364"/>
        <end position="379"/>
    </location>
</feature>
<keyword evidence="4" id="KW-1185">Reference proteome</keyword>
<feature type="transmembrane region" description="Helical" evidence="2">
    <location>
        <begin position="114"/>
        <end position="131"/>
    </location>
</feature>
<dbReference type="PANTHER" id="PTHR20992">
    <property type="entry name" value="AT15442P-RELATED"/>
    <property type="match status" value="1"/>
</dbReference>
<feature type="compositionally biased region" description="Gly residues" evidence="1">
    <location>
        <begin position="549"/>
        <end position="566"/>
    </location>
</feature>
<feature type="transmembrane region" description="Helical" evidence="2">
    <location>
        <begin position="169"/>
        <end position="194"/>
    </location>
</feature>
<evidence type="ECO:0000313" key="3">
    <source>
        <dbReference type="EMBL" id="GMI45548.1"/>
    </source>
</evidence>
<dbReference type="AlphaFoldDB" id="A0A9W7GJT8"/>
<feature type="compositionally biased region" description="Low complexity" evidence="1">
    <location>
        <begin position="568"/>
        <end position="579"/>
    </location>
</feature>
<feature type="region of interest" description="Disordered" evidence="1">
    <location>
        <begin position="504"/>
        <end position="579"/>
    </location>
</feature>
<feature type="compositionally biased region" description="Gly residues" evidence="1">
    <location>
        <begin position="525"/>
        <end position="534"/>
    </location>
</feature>
<feature type="compositionally biased region" description="Acidic residues" evidence="1">
    <location>
        <begin position="512"/>
        <end position="522"/>
    </location>
</feature>
<name>A0A9W7GJT8_9STRA</name>
<feature type="transmembrane region" description="Helical" evidence="2">
    <location>
        <begin position="137"/>
        <end position="157"/>
    </location>
</feature>
<feature type="transmembrane region" description="Helical" evidence="2">
    <location>
        <begin position="253"/>
        <end position="281"/>
    </location>
</feature>
<keyword evidence="2" id="KW-1133">Transmembrane helix</keyword>
<sequence>MVRGVHVTVPLSELHSTLSVLSSSPHVHHLCTLYGDGIALLSFKSDERKLQGTLRRLGNVGVGRRYGSVDVLALVTTMPKLKSTSTRKYRIDDRMSVEEIRDAIDMQGRMNFDFLALTCIAAVMSGSGLVGDSGTTVVASMLVSPLMGPLLCVTFGLTSRNDVMIKKGVINLLIGTLLCFSVGLFVGLASAPYYKDLDIPLNWDEFVANSDLDISSEMIERGTPASLLMGFAIAVPSGVGVTLAVTTSGGINALVGVAISAALVPPVVNAGICTMTGAILSMVHGRGEEGRNFVTLGGVSGALFAINIFTMTVVGIGTMKLKKVTTEGGRVGKEEWDGLLTGRGSFFHVEMRSKEEMGSVAGMEGGGGGGGGEGGGGMGSPLLEEAAGEGGGMGMGRREQVRTKSNSYTGWWGAGATNDEEEEGGEDDDDEDEGGYGKYGGRLGTPSKSKRGSVVAAFMRKASETLGIEERRRLERERVEREEEIRRDSVDVFSPNNFADDLRNVAKSIGGGDDDDGEEEDGMTLKGGGIGGGFRLDETIGDDDDDEGVGFGDGGGGGGGDGGEGDGYVDFGFVDPLRS</sequence>
<feature type="compositionally biased region" description="Basic and acidic residues" evidence="1">
    <location>
        <begin position="468"/>
        <end position="486"/>
    </location>
</feature>